<dbReference type="GO" id="GO:0015074">
    <property type="term" value="P:DNA integration"/>
    <property type="evidence" value="ECO:0007669"/>
    <property type="project" value="UniProtKB-KW"/>
</dbReference>
<dbReference type="Gene3D" id="1.10.150.130">
    <property type="match status" value="1"/>
</dbReference>
<evidence type="ECO:0000256" key="2">
    <source>
        <dbReference type="ARBA" id="ARBA00023125"/>
    </source>
</evidence>
<proteinExistence type="predicted"/>
<evidence type="ECO:0000259" key="4">
    <source>
        <dbReference type="PROSITE" id="PS51900"/>
    </source>
</evidence>
<organism evidence="5 6">
    <name type="scientific">Vreelandella sulfidaeris</name>
    <dbReference type="NCBI Taxonomy" id="115553"/>
    <lineage>
        <taxon>Bacteria</taxon>
        <taxon>Pseudomonadati</taxon>
        <taxon>Pseudomonadota</taxon>
        <taxon>Gammaproteobacteria</taxon>
        <taxon>Oceanospirillales</taxon>
        <taxon>Halomonadaceae</taxon>
        <taxon>Vreelandella</taxon>
    </lineage>
</organism>
<evidence type="ECO:0000256" key="3">
    <source>
        <dbReference type="PROSITE-ProRule" id="PRU01248"/>
    </source>
</evidence>
<gene>
    <name evidence="5" type="ORF">HSBAA_32720</name>
</gene>
<accession>A0A455U785</accession>
<reference evidence="5 6" key="1">
    <citation type="journal article" date="2019" name="Microbiol. Resour. Announc.">
        <title>Complete Genome Sequence of Halomonas sulfidaeris Strain Esulfide1 Isolated from a Metal Sulfide Rock at a Depth of 2,200 Meters, Obtained Using Nanopore Sequencing.</title>
        <authorList>
            <person name="Saito M."/>
            <person name="Nishigata A."/>
            <person name="Galipon J."/>
            <person name="Arakawa K."/>
        </authorList>
    </citation>
    <scope>NUCLEOTIDE SEQUENCE [LARGE SCALE GENOMIC DNA]</scope>
    <source>
        <strain evidence="5 6">ATCC BAA-803</strain>
    </source>
</reference>
<dbReference type="Proteomes" id="UP000320231">
    <property type="component" value="Chromosome"/>
</dbReference>
<evidence type="ECO:0000313" key="5">
    <source>
        <dbReference type="EMBL" id="BBI61966.1"/>
    </source>
</evidence>
<dbReference type="InterPro" id="IPR010998">
    <property type="entry name" value="Integrase_recombinase_N"/>
</dbReference>
<evidence type="ECO:0000313" key="6">
    <source>
        <dbReference type="Proteomes" id="UP000320231"/>
    </source>
</evidence>
<feature type="domain" description="Core-binding (CB)" evidence="4">
    <location>
        <begin position="27"/>
        <end position="114"/>
    </location>
</feature>
<dbReference type="AlphaFoldDB" id="A0A455U785"/>
<dbReference type="KEGG" id="hsr:HSBAA_32720"/>
<keyword evidence="2 3" id="KW-0238">DNA-binding</keyword>
<dbReference type="InterPro" id="IPR044068">
    <property type="entry name" value="CB"/>
</dbReference>
<dbReference type="PROSITE" id="PS51900">
    <property type="entry name" value="CB"/>
    <property type="match status" value="1"/>
</dbReference>
<keyword evidence="1" id="KW-0229">DNA integration</keyword>
<dbReference type="GO" id="GO:0003677">
    <property type="term" value="F:DNA binding"/>
    <property type="evidence" value="ECO:0007669"/>
    <property type="project" value="UniProtKB-UniRule"/>
</dbReference>
<sequence>MANEVITPIDQLLILQESPRGGLISAQSDAQAVTAWLEEYVDSPQTWKAYRRESERLLLWLTSQGLTLRNINRETLRRFELFLSDPNPSDQWVGPSKATCTSGMAAVSWALIAR</sequence>
<name>A0A455U785_9GAMM</name>
<dbReference type="EMBL" id="AP019514">
    <property type="protein sequence ID" value="BBI61966.1"/>
    <property type="molecule type" value="Genomic_DNA"/>
</dbReference>
<evidence type="ECO:0000256" key="1">
    <source>
        <dbReference type="ARBA" id="ARBA00022908"/>
    </source>
</evidence>
<protein>
    <recommendedName>
        <fullName evidence="4">Core-binding (CB) domain-containing protein</fullName>
    </recommendedName>
</protein>